<dbReference type="GeneID" id="54549557"/>
<organism evidence="2 3">
    <name type="scientific">Westerdykella ornata</name>
    <dbReference type="NCBI Taxonomy" id="318751"/>
    <lineage>
        <taxon>Eukaryota</taxon>
        <taxon>Fungi</taxon>
        <taxon>Dikarya</taxon>
        <taxon>Ascomycota</taxon>
        <taxon>Pezizomycotina</taxon>
        <taxon>Dothideomycetes</taxon>
        <taxon>Pleosporomycetidae</taxon>
        <taxon>Pleosporales</taxon>
        <taxon>Sporormiaceae</taxon>
        <taxon>Westerdykella</taxon>
    </lineage>
</organism>
<evidence type="ECO:0000313" key="2">
    <source>
        <dbReference type="EMBL" id="KAF2276361.1"/>
    </source>
</evidence>
<accession>A0A6A6JIH1</accession>
<dbReference type="OrthoDB" id="3248508at2759"/>
<dbReference type="GO" id="GO:0000712">
    <property type="term" value="P:resolution of meiotic recombination intermediates"/>
    <property type="evidence" value="ECO:0007669"/>
    <property type="project" value="TreeGrafter"/>
</dbReference>
<dbReference type="GO" id="GO:0008310">
    <property type="term" value="F:single-stranded DNA 3'-5' DNA exonuclease activity"/>
    <property type="evidence" value="ECO:0007669"/>
    <property type="project" value="TreeGrafter"/>
</dbReference>
<gene>
    <name evidence="2" type="ORF">EI97DRAFT_398063</name>
</gene>
<feature type="region of interest" description="Disordered" evidence="1">
    <location>
        <begin position="466"/>
        <end position="506"/>
    </location>
</feature>
<evidence type="ECO:0008006" key="4">
    <source>
        <dbReference type="Google" id="ProtNLM"/>
    </source>
</evidence>
<dbReference type="Gene3D" id="2.40.50.140">
    <property type="entry name" value="Nucleic acid-binding proteins"/>
    <property type="match status" value="2"/>
</dbReference>
<dbReference type="EMBL" id="ML986493">
    <property type="protein sequence ID" value="KAF2276361.1"/>
    <property type="molecule type" value="Genomic_DNA"/>
</dbReference>
<dbReference type="PANTHER" id="PTHR21166:SF2">
    <property type="entry name" value="CELL DIVISION CONTROL PROTEIN 24 OB DOMAIN-CONTAINING PROTEIN-RELATED"/>
    <property type="match status" value="1"/>
</dbReference>
<keyword evidence="3" id="KW-1185">Reference proteome</keyword>
<reference evidence="2" key="1">
    <citation type="journal article" date="2020" name="Stud. Mycol.">
        <title>101 Dothideomycetes genomes: a test case for predicting lifestyles and emergence of pathogens.</title>
        <authorList>
            <person name="Haridas S."/>
            <person name="Albert R."/>
            <person name="Binder M."/>
            <person name="Bloem J."/>
            <person name="Labutti K."/>
            <person name="Salamov A."/>
            <person name="Andreopoulos B."/>
            <person name="Baker S."/>
            <person name="Barry K."/>
            <person name="Bills G."/>
            <person name="Bluhm B."/>
            <person name="Cannon C."/>
            <person name="Castanera R."/>
            <person name="Culley D."/>
            <person name="Daum C."/>
            <person name="Ezra D."/>
            <person name="Gonzalez J."/>
            <person name="Henrissat B."/>
            <person name="Kuo A."/>
            <person name="Liang C."/>
            <person name="Lipzen A."/>
            <person name="Lutzoni F."/>
            <person name="Magnuson J."/>
            <person name="Mondo S."/>
            <person name="Nolan M."/>
            <person name="Ohm R."/>
            <person name="Pangilinan J."/>
            <person name="Park H.-J."/>
            <person name="Ramirez L."/>
            <person name="Alfaro M."/>
            <person name="Sun H."/>
            <person name="Tritt A."/>
            <person name="Yoshinaga Y."/>
            <person name="Zwiers L.-H."/>
            <person name="Turgeon B."/>
            <person name="Goodwin S."/>
            <person name="Spatafora J."/>
            <person name="Crous P."/>
            <person name="Grigoriev I."/>
        </authorList>
    </citation>
    <scope>NUCLEOTIDE SEQUENCE</scope>
    <source>
        <strain evidence="2">CBS 379.55</strain>
    </source>
</reference>
<evidence type="ECO:0000313" key="3">
    <source>
        <dbReference type="Proteomes" id="UP000800097"/>
    </source>
</evidence>
<dbReference type="InterPro" id="IPR012340">
    <property type="entry name" value="NA-bd_OB-fold"/>
</dbReference>
<dbReference type="PANTHER" id="PTHR21166">
    <property type="entry name" value="CELL DIVISION CONTROL PROTEIN 24 OB DOMAIN-CONTAINING PROTEIN-RELATED"/>
    <property type="match status" value="1"/>
</dbReference>
<dbReference type="Proteomes" id="UP000800097">
    <property type="component" value="Unassembled WGS sequence"/>
</dbReference>
<dbReference type="AlphaFoldDB" id="A0A6A6JIH1"/>
<dbReference type="SUPFAM" id="SSF50249">
    <property type="entry name" value="Nucleic acid-binding proteins"/>
    <property type="match status" value="1"/>
</dbReference>
<feature type="compositionally biased region" description="Basic and acidic residues" evidence="1">
    <location>
        <begin position="476"/>
        <end position="504"/>
    </location>
</feature>
<dbReference type="RefSeq" id="XP_033653900.1">
    <property type="nucleotide sequence ID" value="XM_033796382.1"/>
</dbReference>
<dbReference type="InterPro" id="IPR052469">
    <property type="entry name" value="MEIOB"/>
</dbReference>
<dbReference type="GO" id="GO:0003697">
    <property type="term" value="F:single-stranded DNA binding"/>
    <property type="evidence" value="ECO:0007669"/>
    <property type="project" value="TreeGrafter"/>
</dbReference>
<name>A0A6A6JIH1_WESOR</name>
<evidence type="ECO:0000256" key="1">
    <source>
        <dbReference type="SAM" id="MobiDB-lite"/>
    </source>
</evidence>
<sequence>MQPSASSWSPSEEYDQMEIGSIDIGPRYVTFKGRIVHIYDQPRVSNKANGMVKPLESKGCLKLIVADDTGAVTVRLWYAQVRYNPHLGQVVTVWTVHISHGTKSYLTSRPAPYFTSIFPERERCCHIIFHESTEDDGNCYRHPYGCSGTELVPGLMTLREFTNGGYDVEEAKLLVCVKSIGARTTRGSRGKSGRSYEMINIRVFDDTAEAVLTLYDIVCHSASNWQPSHTILLISEPKWSIDNIAKLSVNANTRIDVNPHMADAQWLRAMAQRLTKREHVNPPFPVGVFDVEAVETAPVRMLYTLAEIDEFARGNPKERFMGYISVVLTELKFVINFKRNMLMSTECCGNPIYANSLTAQCTRCEKQVPLRINPRIIGPVIDETGQVASGKLIFSDEAWRQLLGRTPAQLLRDDVQVLSFMEQRMLFLRVTMGFAWCADGTAPGPAEGERVTLPFERKRKRLDVFGEAATGKGKGKGKEKEKGKSDEKEDAKTRPGGQKEKSEEMTGGVGEVGRLCIWCVKM</sequence>
<protein>
    <recommendedName>
        <fullName evidence="4">Nucleic acid-binding protein</fullName>
    </recommendedName>
</protein>
<proteinExistence type="predicted"/>